<organism evidence="1 2">
    <name type="scientific">Thalassobacter stenotrophicus</name>
    <dbReference type="NCBI Taxonomy" id="266809"/>
    <lineage>
        <taxon>Bacteria</taxon>
        <taxon>Pseudomonadati</taxon>
        <taxon>Pseudomonadota</taxon>
        <taxon>Alphaproteobacteria</taxon>
        <taxon>Rhodobacterales</taxon>
        <taxon>Roseobacteraceae</taxon>
        <taxon>Thalassobacter</taxon>
    </lineage>
</organism>
<accession>A0A0P1FIZ7</accession>
<dbReference type="AlphaFoldDB" id="A0A0P1FIZ7"/>
<dbReference type="Proteomes" id="UP000051298">
    <property type="component" value="Unassembled WGS sequence"/>
</dbReference>
<proteinExistence type="predicted"/>
<dbReference type="EMBL" id="CYRX01000025">
    <property type="protein sequence ID" value="CUH60208.1"/>
    <property type="molecule type" value="Genomic_DNA"/>
</dbReference>
<evidence type="ECO:0000313" key="2">
    <source>
        <dbReference type="Proteomes" id="UP000051298"/>
    </source>
</evidence>
<evidence type="ECO:0000313" key="1">
    <source>
        <dbReference type="EMBL" id="CUH60208.1"/>
    </source>
</evidence>
<dbReference type="RefSeq" id="WP_255347911.1">
    <property type="nucleotide sequence ID" value="NZ_CP107618.1"/>
</dbReference>
<reference evidence="1 2" key="1">
    <citation type="submission" date="2015-09" db="EMBL/GenBank/DDBJ databases">
        <authorList>
            <consortium name="Swine Surveillance"/>
        </authorList>
    </citation>
    <scope>NUCLEOTIDE SEQUENCE [LARGE SCALE GENOMIC DNA]</scope>
    <source>
        <strain evidence="1 2">CECT 5294</strain>
    </source>
</reference>
<name>A0A0P1FIZ7_9RHOB</name>
<protein>
    <submittedName>
        <fullName evidence="1">Uncharacterized protein</fullName>
    </submittedName>
</protein>
<gene>
    <name evidence="1" type="ORF">THS5294_01497</name>
</gene>
<sequence>MKALLLGVLTTCVIGVVAYYGLNNAGWSSQDVYSSENVRLD</sequence>